<dbReference type="Gene3D" id="3.30.1780.10">
    <property type="entry name" value="ornithine cyclodeaminase, domain 1"/>
    <property type="match status" value="1"/>
</dbReference>
<dbReference type="InterPro" id="IPR023401">
    <property type="entry name" value="ODC_N"/>
</dbReference>
<dbReference type="PANTHER" id="PTHR13812:SF19">
    <property type="entry name" value="KETIMINE REDUCTASE MU-CRYSTALLIN"/>
    <property type="match status" value="1"/>
</dbReference>
<accession>A0A5S3PWD7</accession>
<dbReference type="PANTHER" id="PTHR13812">
    <property type="entry name" value="KETIMINE REDUCTASE MU-CRYSTALLIN"/>
    <property type="match status" value="1"/>
</dbReference>
<dbReference type="OrthoDB" id="9792005at2"/>
<evidence type="ECO:0000313" key="2">
    <source>
        <dbReference type="Proteomes" id="UP000310314"/>
    </source>
</evidence>
<dbReference type="AlphaFoldDB" id="A0A5S3PWD7"/>
<dbReference type="Proteomes" id="UP000310314">
    <property type="component" value="Unassembled WGS sequence"/>
</dbReference>
<keyword evidence="2" id="KW-1185">Reference proteome</keyword>
<protein>
    <submittedName>
        <fullName evidence="1">Ornithine cyclodeaminase family protein</fullName>
    </submittedName>
</protein>
<dbReference type="EMBL" id="VATY01000002">
    <property type="protein sequence ID" value="TMM57318.1"/>
    <property type="molecule type" value="Genomic_DNA"/>
</dbReference>
<sequence>MTTVIELEEIKSLLKNVDVVTAMSEGFVQYSNGNTVVPPVGELLFDNPPGDVHIKYGYIKKDDFYVIKIASGFYENKNLGLPSSQGIMLLFNQKTGQTVAVLLDEGYLTDVRTAAAGAVAAKYFAPKNIEGIGILGTGIQAKMQLQYLQKTKPCKSVWVWGRTAENVLRFKEEMGDKFDIHIAESALDVTQNCNLIVTTTPSELALITADNIRPGTHITAVGSDTSEKQELDGSVLKKANIVVADSIPQSKSRGEIYQAVSNGFITEDKIMELGNAIQNSDLQRTSEEQITVVDLTGVAVQDIMITTAVYEKYKEENA</sequence>
<organism evidence="1 2">
    <name type="scientific">Maribacter algarum</name>
    <name type="common">ex Zhang et al. 2020</name>
    <dbReference type="NCBI Taxonomy" id="2578118"/>
    <lineage>
        <taxon>Bacteria</taxon>
        <taxon>Pseudomonadati</taxon>
        <taxon>Bacteroidota</taxon>
        <taxon>Flavobacteriia</taxon>
        <taxon>Flavobacteriales</taxon>
        <taxon>Flavobacteriaceae</taxon>
        <taxon>Maribacter</taxon>
    </lineage>
</organism>
<dbReference type="InterPro" id="IPR036291">
    <property type="entry name" value="NAD(P)-bd_dom_sf"/>
</dbReference>
<reference evidence="1 2" key="1">
    <citation type="submission" date="2019-05" db="EMBL/GenBank/DDBJ databases">
        <authorList>
            <person name="Zhang J.-Y."/>
            <person name="Feg X."/>
            <person name="Du Z.-J."/>
        </authorList>
    </citation>
    <scope>NUCLEOTIDE SEQUENCE [LARGE SCALE GENOMIC DNA]</scope>
    <source>
        <strain evidence="1 2">RZ26</strain>
    </source>
</reference>
<dbReference type="Gene3D" id="3.40.50.720">
    <property type="entry name" value="NAD(P)-binding Rossmann-like Domain"/>
    <property type="match status" value="1"/>
</dbReference>
<dbReference type="InterPro" id="IPR003462">
    <property type="entry name" value="ODC_Mu_crystall"/>
</dbReference>
<dbReference type="Pfam" id="PF02423">
    <property type="entry name" value="OCD_Mu_crystall"/>
    <property type="match status" value="1"/>
</dbReference>
<evidence type="ECO:0000313" key="1">
    <source>
        <dbReference type="EMBL" id="TMM57318.1"/>
    </source>
</evidence>
<dbReference type="RefSeq" id="WP_138658301.1">
    <property type="nucleotide sequence ID" value="NZ_VATY01000002.1"/>
</dbReference>
<name>A0A5S3PWD7_9FLAO</name>
<dbReference type="GO" id="GO:0005737">
    <property type="term" value="C:cytoplasm"/>
    <property type="evidence" value="ECO:0007669"/>
    <property type="project" value="TreeGrafter"/>
</dbReference>
<gene>
    <name evidence="1" type="ORF">FEE95_12600</name>
</gene>
<proteinExistence type="predicted"/>
<comment type="caution">
    <text evidence="1">The sequence shown here is derived from an EMBL/GenBank/DDBJ whole genome shotgun (WGS) entry which is preliminary data.</text>
</comment>
<dbReference type="SUPFAM" id="SSF51735">
    <property type="entry name" value="NAD(P)-binding Rossmann-fold domains"/>
    <property type="match status" value="1"/>
</dbReference>
<dbReference type="PIRSF" id="PIRSF001439">
    <property type="entry name" value="CryM"/>
    <property type="match status" value="1"/>
</dbReference>